<evidence type="ECO:0000313" key="3">
    <source>
        <dbReference type="EMBL" id="PKH38489.1"/>
    </source>
</evidence>
<dbReference type="Proteomes" id="UP000199113">
    <property type="component" value="Unassembled WGS sequence"/>
</dbReference>
<dbReference type="Pfam" id="PF07905">
    <property type="entry name" value="PucR"/>
    <property type="match status" value="1"/>
</dbReference>
<dbReference type="Gene3D" id="1.10.10.2840">
    <property type="entry name" value="PucR C-terminal helix-turn-helix domain"/>
    <property type="match status" value="1"/>
</dbReference>
<dbReference type="InterPro" id="IPR051448">
    <property type="entry name" value="CdaR-like_regulators"/>
</dbReference>
<dbReference type="PANTHER" id="PTHR33744">
    <property type="entry name" value="CARBOHYDRATE DIACID REGULATOR"/>
    <property type="match status" value="1"/>
</dbReference>
<dbReference type="PANTHER" id="PTHR33744:SF1">
    <property type="entry name" value="DNA-BINDING TRANSCRIPTIONAL ACTIVATOR ADER"/>
    <property type="match status" value="1"/>
</dbReference>
<evidence type="ECO:0000313" key="5">
    <source>
        <dbReference type="Proteomes" id="UP000199113"/>
    </source>
</evidence>
<keyword evidence="6" id="KW-1185">Reference proteome</keyword>
<name>A0A1I1BC15_9ACTN</name>
<evidence type="ECO:0000259" key="1">
    <source>
        <dbReference type="Pfam" id="PF07905"/>
    </source>
</evidence>
<evidence type="ECO:0000313" key="4">
    <source>
        <dbReference type="EMBL" id="SFB47811.1"/>
    </source>
</evidence>
<protein>
    <submittedName>
        <fullName evidence="3">PucR family transcriptional regulator</fullName>
    </submittedName>
    <submittedName>
        <fullName evidence="4">Purine catabolism regulatory protein</fullName>
    </submittedName>
</protein>
<accession>A0A1I1BC15</accession>
<feature type="domain" description="PucR C-terminal helix-turn-helix" evidence="2">
    <location>
        <begin position="445"/>
        <end position="502"/>
    </location>
</feature>
<dbReference type="OrthoDB" id="8450798at2"/>
<dbReference type="Pfam" id="PF13556">
    <property type="entry name" value="HTH_30"/>
    <property type="match status" value="1"/>
</dbReference>
<reference evidence="3 6" key="2">
    <citation type="submission" date="2017-12" db="EMBL/GenBank/DDBJ databases">
        <title>Pharmacopeia of the Arctic Ocean.</title>
        <authorList>
            <person name="Collins E."/>
            <person name="Ducluzeau A.-L."/>
        </authorList>
    </citation>
    <scope>NUCLEOTIDE SEQUENCE [LARGE SCALE GENOMIC DNA]</scope>
    <source>
        <strain evidence="3 6">DSM 23325</strain>
    </source>
</reference>
<evidence type="ECO:0000259" key="2">
    <source>
        <dbReference type="Pfam" id="PF13556"/>
    </source>
</evidence>
<gene>
    <name evidence="3" type="ORF">CXG46_15710</name>
    <name evidence="4" type="ORF">SAMN05192575_11634</name>
</gene>
<dbReference type="AlphaFoldDB" id="A0A1I1BC15"/>
<dbReference type="EMBL" id="PJBV01000033">
    <property type="protein sequence ID" value="PKH38489.1"/>
    <property type="molecule type" value="Genomic_DNA"/>
</dbReference>
<dbReference type="InterPro" id="IPR042070">
    <property type="entry name" value="PucR_C-HTH_sf"/>
</dbReference>
<proteinExistence type="predicted"/>
<feature type="domain" description="Purine catabolism PurC-like" evidence="1">
    <location>
        <begin position="16"/>
        <end position="130"/>
    </location>
</feature>
<dbReference type="InterPro" id="IPR025736">
    <property type="entry name" value="PucR_C-HTH_dom"/>
</dbReference>
<sequence length="510" mass="55834">MAWDHVEVHFTVDSLIEDPLVRTRLVAGGSGRNRQVTWAHTCEVEDPWNWLGSGDLLMTDGYSFPSDPDGQTDFVRELAQANIAGLALGEGFVAPPLTSEALRTADDLGFPILLTARSVPFVTIARLVAEANGGQGSSRASRVLRLYNILRRTQMAGAGDDLLDLCAAELRADLNVLDLKRGRQLLPSRSDIPETLRMEVLDRVARQDGKLSAFNRIKDGQVSALLVPIGTNDAAALVLRTAETREAPDLVLAQHAATIAEFEVERRAARASRVRARAAGLARDMLNGTIAPEAAVSQMAALGLGAGPWRVTAWRARTASEGHDPSSSPVVDALAFVSWPHLYAYVDDTHLVAVLHEQYEQGLDFENLGATQGVSQPFSAVSRFADAFREARWALESARQAGTDSAVYGSHGSYFMPNTVAEGELVVRRLLGTLIQYDDEHDAELVRSLQVYFEANRSWQEGAKRLDIHKQTLVYRIKKIEKLTGADLQDFGVQAELYLALRTLSLLRAE</sequence>
<organism evidence="4 5">
    <name type="scientific">Nocardioides alpinus</name>
    <dbReference type="NCBI Taxonomy" id="748909"/>
    <lineage>
        <taxon>Bacteria</taxon>
        <taxon>Bacillati</taxon>
        <taxon>Actinomycetota</taxon>
        <taxon>Actinomycetes</taxon>
        <taxon>Propionibacteriales</taxon>
        <taxon>Nocardioidaceae</taxon>
        <taxon>Nocardioides</taxon>
    </lineage>
</organism>
<dbReference type="EMBL" id="FOKC01000016">
    <property type="protein sequence ID" value="SFB47811.1"/>
    <property type="molecule type" value="Genomic_DNA"/>
</dbReference>
<reference evidence="4" key="1">
    <citation type="submission" date="2016-10" db="EMBL/GenBank/DDBJ databases">
        <authorList>
            <person name="de Groot N.N."/>
        </authorList>
    </citation>
    <scope>NUCLEOTIDE SEQUENCE [LARGE SCALE GENOMIC DNA]</scope>
    <source>
        <strain evidence="4">CGMCC 1.10697</strain>
    </source>
</reference>
<dbReference type="InterPro" id="IPR012914">
    <property type="entry name" value="PucR_dom"/>
</dbReference>
<dbReference type="Proteomes" id="UP000233565">
    <property type="component" value="Unassembled WGS sequence"/>
</dbReference>
<dbReference type="STRING" id="748909.SAMN05192575_11634"/>
<evidence type="ECO:0000313" key="6">
    <source>
        <dbReference type="Proteomes" id="UP000233565"/>
    </source>
</evidence>